<gene>
    <name evidence="1" type="ORF">BGCPKDLD_2853</name>
</gene>
<organism evidence="1 2">
    <name type="scientific">Methylorubrum suomiense</name>
    <dbReference type="NCBI Taxonomy" id="144191"/>
    <lineage>
        <taxon>Bacteria</taxon>
        <taxon>Pseudomonadati</taxon>
        <taxon>Pseudomonadota</taxon>
        <taxon>Alphaproteobacteria</taxon>
        <taxon>Hyphomicrobiales</taxon>
        <taxon>Methylobacteriaceae</taxon>
        <taxon>Methylorubrum</taxon>
    </lineage>
</organism>
<sequence length="130" mass="13988">MSAVTANTDRIGEQVAGLSLADRCDPIDAGNGSPGSLPPIEETLSSDPTLWDLVTEEHIPIEGLNDAVDAYLADPATGKYRIGDRYCLDLAASVARYATQREAADLRDAHLPSRRSAVRTALLMARPVRR</sequence>
<name>A0ABQ4UVD2_9HYPH</name>
<keyword evidence="2" id="KW-1185">Reference proteome</keyword>
<evidence type="ECO:0000313" key="2">
    <source>
        <dbReference type="Proteomes" id="UP001055093"/>
    </source>
</evidence>
<dbReference type="Proteomes" id="UP001055093">
    <property type="component" value="Unassembled WGS sequence"/>
</dbReference>
<evidence type="ECO:0000313" key="1">
    <source>
        <dbReference type="EMBL" id="GJE76261.1"/>
    </source>
</evidence>
<proteinExistence type="predicted"/>
<dbReference type="EMBL" id="BPRE01000008">
    <property type="protein sequence ID" value="GJE76261.1"/>
    <property type="molecule type" value="Genomic_DNA"/>
</dbReference>
<reference evidence="1" key="2">
    <citation type="submission" date="2021-08" db="EMBL/GenBank/DDBJ databases">
        <authorList>
            <person name="Tani A."/>
            <person name="Ola A."/>
            <person name="Ogura Y."/>
            <person name="Katsura K."/>
            <person name="Hayashi T."/>
        </authorList>
    </citation>
    <scope>NUCLEOTIDE SEQUENCE</scope>
    <source>
        <strain evidence="1">DSM 14458</strain>
    </source>
</reference>
<protein>
    <submittedName>
        <fullName evidence="1">Uncharacterized protein</fullName>
    </submittedName>
</protein>
<reference evidence="1" key="1">
    <citation type="journal article" date="2021" name="Front. Microbiol.">
        <title>Comprehensive Comparative Genomics and Phenotyping of Methylobacterium Species.</title>
        <authorList>
            <person name="Alessa O."/>
            <person name="Ogura Y."/>
            <person name="Fujitani Y."/>
            <person name="Takami H."/>
            <person name="Hayashi T."/>
            <person name="Sahin N."/>
            <person name="Tani A."/>
        </authorList>
    </citation>
    <scope>NUCLEOTIDE SEQUENCE</scope>
    <source>
        <strain evidence="1">DSM 14458</strain>
    </source>
</reference>
<accession>A0ABQ4UVD2</accession>
<dbReference type="RefSeq" id="WP_238308121.1">
    <property type="nucleotide sequence ID" value="NZ_BPRE01000008.1"/>
</dbReference>
<comment type="caution">
    <text evidence="1">The sequence shown here is derived from an EMBL/GenBank/DDBJ whole genome shotgun (WGS) entry which is preliminary data.</text>
</comment>